<feature type="disulfide bond" evidence="7">
    <location>
        <begin position="179"/>
        <end position="188"/>
    </location>
</feature>
<evidence type="ECO:0000259" key="12">
    <source>
        <dbReference type="PROSITE" id="PS51051"/>
    </source>
</evidence>
<dbReference type="Pfam" id="PF01414">
    <property type="entry name" value="DSL"/>
    <property type="match status" value="1"/>
</dbReference>
<feature type="disulfide bond" evidence="6">
    <location>
        <begin position="286"/>
        <end position="295"/>
    </location>
</feature>
<evidence type="ECO:0000256" key="8">
    <source>
        <dbReference type="RuleBase" id="RU280815"/>
    </source>
</evidence>
<evidence type="ECO:0000256" key="7">
    <source>
        <dbReference type="PROSITE-ProRule" id="PRU00377"/>
    </source>
</evidence>
<dbReference type="SMART" id="SM00181">
    <property type="entry name" value="EGF"/>
    <property type="match status" value="4"/>
</dbReference>
<dbReference type="PROSITE" id="PS00010">
    <property type="entry name" value="ASX_HYDROXYL"/>
    <property type="match status" value="1"/>
</dbReference>
<evidence type="ECO:0000256" key="5">
    <source>
        <dbReference type="ARBA" id="ARBA00023157"/>
    </source>
</evidence>
<keyword evidence="2 6" id="KW-0245">EGF-like domain</keyword>
<feature type="signal peptide" evidence="10">
    <location>
        <begin position="1"/>
        <end position="16"/>
    </location>
</feature>
<reference evidence="13" key="1">
    <citation type="submission" date="2016-01" db="EMBL/GenBank/DDBJ databases">
        <title>Reference transcriptome for the parasite Schistocephalus solidus: insights into the molecular evolution of parasitism.</title>
        <authorList>
            <person name="Hebert F.O."/>
            <person name="Grambauer S."/>
            <person name="Barber I."/>
            <person name="Landry C.R."/>
            <person name="Aubin-Horth N."/>
        </authorList>
    </citation>
    <scope>NUCLEOTIDE SEQUENCE</scope>
</reference>
<keyword evidence="8 9" id="KW-0472">Membrane</keyword>
<comment type="function">
    <text evidence="8">Putative Notch ligand involved in the mediation of Notch signaling.</text>
</comment>
<dbReference type="GO" id="GO:0007154">
    <property type="term" value="P:cell communication"/>
    <property type="evidence" value="ECO:0007669"/>
    <property type="project" value="InterPro"/>
</dbReference>
<feature type="disulfide bond" evidence="6">
    <location>
        <begin position="320"/>
        <end position="337"/>
    </location>
</feature>
<keyword evidence="4" id="KW-0221">Differentiation</keyword>
<dbReference type="Gene3D" id="2.10.25.10">
    <property type="entry name" value="Laminin"/>
    <property type="match status" value="2"/>
</dbReference>
<feature type="transmembrane region" description="Helical" evidence="9">
    <location>
        <begin position="356"/>
        <end position="380"/>
    </location>
</feature>
<protein>
    <recommendedName>
        <fullName evidence="8">Delta-like protein</fullName>
    </recommendedName>
</protein>
<dbReference type="CDD" id="cd00054">
    <property type="entry name" value="EGF_CA"/>
    <property type="match status" value="1"/>
</dbReference>
<dbReference type="PANTHER" id="PTHR24049">
    <property type="entry name" value="CRUMBS FAMILY MEMBER"/>
    <property type="match status" value="1"/>
</dbReference>
<name>A0A0V0J8E7_SCHSO</name>
<dbReference type="InterPro" id="IPR001774">
    <property type="entry name" value="DSL"/>
</dbReference>
<keyword evidence="3 8" id="KW-0677">Repeat</keyword>
<feature type="chain" id="PRO_5006866766" description="Delta-like protein" evidence="10">
    <location>
        <begin position="17"/>
        <end position="411"/>
    </location>
</feature>
<comment type="caution">
    <text evidence="6">Lacks conserved residue(s) required for the propagation of feature annotation.</text>
</comment>
<feature type="domain" description="EGF-like" evidence="11">
    <location>
        <begin position="311"/>
        <end position="349"/>
    </location>
</feature>
<dbReference type="SUPFAM" id="SSF57196">
    <property type="entry name" value="EGF/Laminin"/>
    <property type="match status" value="2"/>
</dbReference>
<dbReference type="InterPro" id="IPR000742">
    <property type="entry name" value="EGF"/>
</dbReference>
<keyword evidence="8 10" id="KW-0732">Signal</keyword>
<feature type="disulfide bond" evidence="6">
    <location>
        <begin position="339"/>
        <end position="348"/>
    </location>
</feature>
<dbReference type="Gene3D" id="2.10.25.140">
    <property type="match status" value="1"/>
</dbReference>
<dbReference type="GO" id="GO:0030154">
    <property type="term" value="P:cell differentiation"/>
    <property type="evidence" value="ECO:0007669"/>
    <property type="project" value="UniProtKB-KW"/>
</dbReference>
<evidence type="ECO:0000256" key="10">
    <source>
        <dbReference type="SAM" id="SignalP"/>
    </source>
</evidence>
<evidence type="ECO:0000313" key="13">
    <source>
        <dbReference type="EMBL" id="JAP61386.1"/>
    </source>
</evidence>
<dbReference type="EMBL" id="GEEE01001839">
    <property type="protein sequence ID" value="JAP61386.1"/>
    <property type="molecule type" value="Transcribed_RNA"/>
</dbReference>
<gene>
    <name evidence="13" type="primary">JAG1A</name>
    <name evidence="13" type="ORF">TR161710</name>
</gene>
<comment type="subcellular location">
    <subcellularLocation>
        <location evidence="8">Membrane</location>
        <topology evidence="8">Single-pass type I membrane protein</topology>
    </subcellularLocation>
</comment>
<sequence>MLFTILLVVLSEVVCCAITLSEVGWNSLRGLCGLLQLITVVADLFLTLKYSNPKNLLEDNDPCDFWVTDLKCDVFFEICVSSDANRDCDLLKKKTEIFLDQDPIELVNDTRIAIPIRSSVPSWLWINIVAWDHDTVSGSDLIGDFEINGSLEYFLQKERSLRPHRRCPSRISMKLELKCRKNWFGKLCDNYCNPGNNFFTCGENGSAICLPGYFGPSCTRKDYCYLEPCAENARCENTGVGFKCICDGREDAKCYASYKPCLNETCSGNGVCKPSPGNADGFECDCKRRWKGKRCEIPLDACELEEKRLQELDAGATVVCLNNGTCLNNPNDVDFHCQCPPEWGGSRCEISTLQRLTIAISSSISAFIVLTAVAIVAICVGKKVAAKKRLLSLGFIYTVNGGQKNHDNARR</sequence>
<dbReference type="InterPro" id="IPR051022">
    <property type="entry name" value="Notch_Cell-Fate_Det"/>
</dbReference>
<dbReference type="Pfam" id="PF00008">
    <property type="entry name" value="EGF"/>
    <property type="match status" value="1"/>
</dbReference>
<feature type="domain" description="DSL" evidence="12">
    <location>
        <begin position="177"/>
        <end position="218"/>
    </location>
</feature>
<dbReference type="InterPro" id="IPR000152">
    <property type="entry name" value="EGF-type_Asp/Asn_hydroxyl_site"/>
</dbReference>
<dbReference type="GO" id="GO:0016020">
    <property type="term" value="C:membrane"/>
    <property type="evidence" value="ECO:0007669"/>
    <property type="project" value="UniProtKB-SubCell"/>
</dbReference>
<dbReference type="AlphaFoldDB" id="A0A0V0J8E7"/>
<keyword evidence="8 9" id="KW-0812">Transmembrane</keyword>
<proteinExistence type="predicted"/>
<dbReference type="PROSITE" id="PS50026">
    <property type="entry name" value="EGF_3"/>
    <property type="match status" value="2"/>
</dbReference>
<accession>A0A0V0J8E7</accession>
<evidence type="ECO:0000256" key="1">
    <source>
        <dbReference type="ARBA" id="ARBA00022473"/>
    </source>
</evidence>
<evidence type="ECO:0000256" key="9">
    <source>
        <dbReference type="SAM" id="Phobius"/>
    </source>
</evidence>
<feature type="disulfide bond" evidence="7">
    <location>
        <begin position="209"/>
        <end position="218"/>
    </location>
</feature>
<dbReference type="SMART" id="SM00051">
    <property type="entry name" value="DSL"/>
    <property type="match status" value="1"/>
</dbReference>
<feature type="domain" description="EGF-like" evidence="11">
    <location>
        <begin position="257"/>
        <end position="296"/>
    </location>
</feature>
<keyword evidence="1 8" id="KW-0217">Developmental protein</keyword>
<evidence type="ECO:0000256" key="2">
    <source>
        <dbReference type="ARBA" id="ARBA00022536"/>
    </source>
</evidence>
<evidence type="ECO:0000256" key="6">
    <source>
        <dbReference type="PROSITE-ProRule" id="PRU00076"/>
    </source>
</evidence>
<evidence type="ECO:0000256" key="4">
    <source>
        <dbReference type="ARBA" id="ARBA00022782"/>
    </source>
</evidence>
<dbReference type="PROSITE" id="PS51051">
    <property type="entry name" value="DSL"/>
    <property type="match status" value="1"/>
</dbReference>
<dbReference type="PROSITE" id="PS00022">
    <property type="entry name" value="EGF_1"/>
    <property type="match status" value="2"/>
</dbReference>
<keyword evidence="5 6" id="KW-1015">Disulfide bond</keyword>
<organism evidence="13">
    <name type="scientific">Schistocephalus solidus</name>
    <name type="common">Tapeworm</name>
    <dbReference type="NCBI Taxonomy" id="70667"/>
    <lineage>
        <taxon>Eukaryota</taxon>
        <taxon>Metazoa</taxon>
        <taxon>Spiralia</taxon>
        <taxon>Lophotrochozoa</taxon>
        <taxon>Platyhelminthes</taxon>
        <taxon>Cestoda</taxon>
        <taxon>Eucestoda</taxon>
        <taxon>Diphyllobothriidea</taxon>
        <taxon>Diphyllobothriidae</taxon>
        <taxon>Schistocephalus</taxon>
    </lineage>
</organism>
<keyword evidence="8 9" id="KW-1133">Transmembrane helix</keyword>
<evidence type="ECO:0000259" key="11">
    <source>
        <dbReference type="PROSITE" id="PS50026"/>
    </source>
</evidence>
<evidence type="ECO:0000256" key="3">
    <source>
        <dbReference type="ARBA" id="ARBA00022737"/>
    </source>
</evidence>